<comment type="cofactor">
    <cofactor evidence="1">
        <name>Mg(2+)</name>
        <dbReference type="ChEBI" id="CHEBI:18420"/>
    </cofactor>
</comment>
<evidence type="ECO:0000256" key="10">
    <source>
        <dbReference type="ARBA" id="ARBA00041392"/>
    </source>
</evidence>
<organism evidence="14 15">
    <name type="scientific">Dictyostelium firmibasis</name>
    <dbReference type="NCBI Taxonomy" id="79012"/>
    <lineage>
        <taxon>Eukaryota</taxon>
        <taxon>Amoebozoa</taxon>
        <taxon>Evosea</taxon>
        <taxon>Eumycetozoa</taxon>
        <taxon>Dictyostelia</taxon>
        <taxon>Dictyosteliales</taxon>
        <taxon>Dictyosteliaceae</taxon>
        <taxon>Dictyostelium</taxon>
    </lineage>
</organism>
<evidence type="ECO:0000256" key="3">
    <source>
        <dbReference type="ARBA" id="ARBA00012700"/>
    </source>
</evidence>
<evidence type="ECO:0000256" key="8">
    <source>
        <dbReference type="ARBA" id="ARBA00022842"/>
    </source>
</evidence>
<dbReference type="PANTHER" id="PTHR11129:SF1">
    <property type="entry name" value="PROTEIN FARNESYLTRANSFERASE_GERANYLGERANYLTRANSFERASE TYPE-1 SUBUNIT ALPHA"/>
    <property type="match status" value="1"/>
</dbReference>
<dbReference type="EMBL" id="JAVFKY010000002">
    <property type="protein sequence ID" value="KAK5581685.1"/>
    <property type="molecule type" value="Genomic_DNA"/>
</dbReference>
<evidence type="ECO:0000256" key="11">
    <source>
        <dbReference type="ARBA" id="ARBA00042436"/>
    </source>
</evidence>
<evidence type="ECO:0000256" key="9">
    <source>
        <dbReference type="ARBA" id="ARBA00040965"/>
    </source>
</evidence>
<evidence type="ECO:0000313" key="15">
    <source>
        <dbReference type="Proteomes" id="UP001344447"/>
    </source>
</evidence>
<evidence type="ECO:0000256" key="13">
    <source>
        <dbReference type="ARBA" id="ARBA00043219"/>
    </source>
</evidence>
<proteinExistence type="inferred from homology"/>
<keyword evidence="8" id="KW-0460">Magnesium</keyword>
<dbReference type="GO" id="GO:0005953">
    <property type="term" value="C:CAAX-protein geranylgeranyltransferase complex"/>
    <property type="evidence" value="ECO:0007669"/>
    <property type="project" value="TreeGrafter"/>
</dbReference>
<dbReference type="AlphaFoldDB" id="A0AAN7U8U6"/>
<evidence type="ECO:0000256" key="2">
    <source>
        <dbReference type="ARBA" id="ARBA00006734"/>
    </source>
</evidence>
<keyword evidence="15" id="KW-1185">Reference proteome</keyword>
<sequence length="322" mass="38061">MSSSEEDNGYVPFSKRPEWSDVKPIIQDDGPHPICPILYSEVFKDKMNYFRAVLKSKEKSLRVLDLLEEVIQENPSNYTIWYYRREVLKAIEQDVGIEYDIQQEMNLLDDMGESDPKNYQIWNHRRFIVEKYIGSDNKEKEFLSGVLLEDAKNYHAWSHRQWLLKTYGDWNGELALVDKLLSLDHRNNSVWNHRYFVISNTNPSPFPLSLIERECEFAFNHIRHSPNNESPWSYLKGLFKGQQISTIYPSLLDKLIEMKSKYIGCSHVNSIILDIYQEQNTKFSLENSLNICKLLSETIDPIHKNYWNFKYNSILDQLKSTN</sequence>
<keyword evidence="5" id="KW-0637">Prenyltransferase</keyword>
<evidence type="ECO:0000256" key="7">
    <source>
        <dbReference type="ARBA" id="ARBA00022737"/>
    </source>
</evidence>
<dbReference type="Gene3D" id="1.25.40.120">
    <property type="entry name" value="Protein prenylyltransferase"/>
    <property type="match status" value="1"/>
</dbReference>
<gene>
    <name evidence="14" type="ORF">RB653_001722</name>
</gene>
<evidence type="ECO:0000256" key="6">
    <source>
        <dbReference type="ARBA" id="ARBA00022679"/>
    </source>
</evidence>
<dbReference type="SUPFAM" id="SSF48439">
    <property type="entry name" value="Protein prenylyltransferase"/>
    <property type="match status" value="1"/>
</dbReference>
<keyword evidence="7" id="KW-0677">Repeat</keyword>
<dbReference type="EC" id="2.5.1.59" evidence="3"/>
<comment type="similarity">
    <text evidence="2">Belongs to the protein prenyltransferase subunit alpha family.</text>
</comment>
<reference evidence="14 15" key="1">
    <citation type="submission" date="2023-11" db="EMBL/GenBank/DDBJ databases">
        <title>Dfirmibasis_genome.</title>
        <authorList>
            <person name="Edelbroek B."/>
            <person name="Kjellin J."/>
            <person name="Jerlstrom-Hultqvist J."/>
            <person name="Soderbom F."/>
        </authorList>
    </citation>
    <scope>NUCLEOTIDE SEQUENCE [LARGE SCALE GENOMIC DNA]</scope>
    <source>
        <strain evidence="14 15">TNS-C-14</strain>
    </source>
</reference>
<evidence type="ECO:0000256" key="4">
    <source>
        <dbReference type="ARBA" id="ARBA00012702"/>
    </source>
</evidence>
<dbReference type="Pfam" id="PF01239">
    <property type="entry name" value="PPTA"/>
    <property type="match status" value="5"/>
</dbReference>
<accession>A0AAN7U8U6</accession>
<dbReference type="Proteomes" id="UP001344447">
    <property type="component" value="Unassembled WGS sequence"/>
</dbReference>
<keyword evidence="6" id="KW-0808">Transferase</keyword>
<protein>
    <recommendedName>
        <fullName evidence="9">Protein farnesyltransferase/geranylgeranyltransferase type-1 subunit alpha</fullName>
        <ecNumber evidence="4">2.5.1.58</ecNumber>
        <ecNumber evidence="3">2.5.1.59</ecNumber>
    </recommendedName>
    <alternativeName>
        <fullName evidence="12">CAAX farnesyltransferase subunit alpha</fullName>
    </alternativeName>
    <alternativeName>
        <fullName evidence="11">FTase-alpha</fullName>
    </alternativeName>
    <alternativeName>
        <fullName evidence="10">Ras proteins prenyltransferase subunit alpha</fullName>
    </alternativeName>
    <alternativeName>
        <fullName evidence="13">Type I protein geranyl-geranyltransferase subunit alpha</fullName>
    </alternativeName>
</protein>
<comment type="caution">
    <text evidence="14">The sequence shown here is derived from an EMBL/GenBank/DDBJ whole genome shotgun (WGS) entry which is preliminary data.</text>
</comment>
<dbReference type="GO" id="GO:0005965">
    <property type="term" value="C:protein farnesyltransferase complex"/>
    <property type="evidence" value="ECO:0007669"/>
    <property type="project" value="TreeGrafter"/>
</dbReference>
<dbReference type="GO" id="GO:0004662">
    <property type="term" value="F:CAAX-protein geranylgeranyltransferase activity"/>
    <property type="evidence" value="ECO:0007669"/>
    <property type="project" value="UniProtKB-EC"/>
</dbReference>
<dbReference type="PANTHER" id="PTHR11129">
    <property type="entry name" value="PROTEIN FARNESYLTRANSFERASE ALPHA SUBUNIT/RAB GERANYLGERANYL TRANSFERASE ALPHA SUBUNIT"/>
    <property type="match status" value="1"/>
</dbReference>
<dbReference type="InterPro" id="IPR002088">
    <property type="entry name" value="Prenyl_trans_a"/>
</dbReference>
<evidence type="ECO:0000256" key="5">
    <source>
        <dbReference type="ARBA" id="ARBA00022602"/>
    </source>
</evidence>
<dbReference type="GO" id="GO:0004660">
    <property type="term" value="F:protein farnesyltransferase activity"/>
    <property type="evidence" value="ECO:0007669"/>
    <property type="project" value="UniProtKB-EC"/>
</dbReference>
<evidence type="ECO:0000256" key="1">
    <source>
        <dbReference type="ARBA" id="ARBA00001946"/>
    </source>
</evidence>
<dbReference type="PROSITE" id="PS51147">
    <property type="entry name" value="PFTA"/>
    <property type="match status" value="4"/>
</dbReference>
<evidence type="ECO:0000313" key="14">
    <source>
        <dbReference type="EMBL" id="KAK5581685.1"/>
    </source>
</evidence>
<name>A0AAN7U8U6_9MYCE</name>
<dbReference type="EC" id="2.5.1.58" evidence="4"/>
<evidence type="ECO:0000256" key="12">
    <source>
        <dbReference type="ARBA" id="ARBA00043086"/>
    </source>
</evidence>